<keyword evidence="3" id="KW-1185">Reference proteome</keyword>
<dbReference type="Proteomes" id="UP000830835">
    <property type="component" value="Unassembled WGS sequence"/>
</dbReference>
<dbReference type="InterPro" id="IPR022496">
    <property type="entry name" value="T6A_TsaB"/>
</dbReference>
<accession>A0ABT0CFK8</accession>
<evidence type="ECO:0000313" key="3">
    <source>
        <dbReference type="Proteomes" id="UP000830835"/>
    </source>
</evidence>
<dbReference type="EMBL" id="JAFIRA010000079">
    <property type="protein sequence ID" value="MCJ2544564.1"/>
    <property type="molecule type" value="Genomic_DNA"/>
</dbReference>
<dbReference type="SUPFAM" id="SSF53067">
    <property type="entry name" value="Actin-like ATPase domain"/>
    <property type="match status" value="2"/>
</dbReference>
<gene>
    <name evidence="2" type="primary">tsaB</name>
    <name evidence="2" type="ORF">JX360_16900</name>
</gene>
<organism evidence="2 3">
    <name type="scientific">Thermostichus vulcanus str. 'Rupite'</name>
    <dbReference type="NCBI Taxonomy" id="2813851"/>
    <lineage>
        <taxon>Bacteria</taxon>
        <taxon>Bacillati</taxon>
        <taxon>Cyanobacteriota</taxon>
        <taxon>Cyanophyceae</taxon>
        <taxon>Thermostichales</taxon>
        <taxon>Thermostichaceae</taxon>
        <taxon>Thermostichus</taxon>
    </lineage>
</organism>
<dbReference type="InterPro" id="IPR000905">
    <property type="entry name" value="Gcp-like_dom"/>
</dbReference>
<sequence>MSTPEWILGIHTTTPVLGLALLPIGEDPGQGYSQCWVLERQMAAQLHPCLKKFLASQDQLQIAAIAVAVGPGSFTGSRLGVSVARLLGQQLRIPVFGYSALAAITRQVWQDQGSPPDPLTVAVYMDAKRQEWYGGVYRVEREQVSVLLPDQIWSLETWGQALENWPEAQQVDAAVFTDPVPVLALAELARKDYSAGLRPLWQEVLPVYGRQPPIDPQVLNRSAPLPR</sequence>
<dbReference type="RefSeq" id="WP_244353259.1">
    <property type="nucleotide sequence ID" value="NZ_JAFIRA010000079.1"/>
</dbReference>
<dbReference type="NCBIfam" id="TIGR03725">
    <property type="entry name" value="T6A_YeaZ"/>
    <property type="match status" value="1"/>
</dbReference>
<proteinExistence type="predicted"/>
<evidence type="ECO:0000313" key="2">
    <source>
        <dbReference type="EMBL" id="MCJ2544564.1"/>
    </source>
</evidence>
<dbReference type="InterPro" id="IPR043129">
    <property type="entry name" value="ATPase_NBD"/>
</dbReference>
<dbReference type="Gene3D" id="3.30.420.40">
    <property type="match status" value="1"/>
</dbReference>
<protein>
    <submittedName>
        <fullName evidence="2">tRNA (Adenosine(37)-N6)-threonylcarbamoyltransferase complex dimerization subunit type 1 TsaB</fullName>
    </submittedName>
</protein>
<comment type="caution">
    <text evidence="2">The sequence shown here is derived from an EMBL/GenBank/DDBJ whole genome shotgun (WGS) entry which is preliminary data.</text>
</comment>
<dbReference type="Pfam" id="PF00814">
    <property type="entry name" value="TsaD"/>
    <property type="match status" value="1"/>
</dbReference>
<feature type="domain" description="Gcp-like" evidence="1">
    <location>
        <begin position="40"/>
        <end position="158"/>
    </location>
</feature>
<name>A0ABT0CFK8_THEVL</name>
<reference evidence="2" key="1">
    <citation type="submission" date="2021-02" db="EMBL/GenBank/DDBJ databases">
        <title>The CRISPR/cas machinery reduction and long-range gene transfer in the hot spring cyanobacterium Synechococcus.</title>
        <authorList>
            <person name="Dvorak P."/>
            <person name="Jahodarova E."/>
            <person name="Hasler P."/>
            <person name="Poulickova A."/>
        </authorList>
    </citation>
    <scope>NUCLEOTIDE SEQUENCE</scope>
    <source>
        <strain evidence="2">Rupite</strain>
    </source>
</reference>
<evidence type="ECO:0000259" key="1">
    <source>
        <dbReference type="Pfam" id="PF00814"/>
    </source>
</evidence>